<evidence type="ECO:0000313" key="4">
    <source>
        <dbReference type="Proteomes" id="UP001174997"/>
    </source>
</evidence>
<feature type="domain" description="2EXR" evidence="2">
    <location>
        <begin position="104"/>
        <end position="153"/>
    </location>
</feature>
<accession>A0AA39Z5M4</accession>
<organism evidence="3 4">
    <name type="scientific">Cercophora samala</name>
    <dbReference type="NCBI Taxonomy" id="330535"/>
    <lineage>
        <taxon>Eukaryota</taxon>
        <taxon>Fungi</taxon>
        <taxon>Dikarya</taxon>
        <taxon>Ascomycota</taxon>
        <taxon>Pezizomycotina</taxon>
        <taxon>Sordariomycetes</taxon>
        <taxon>Sordariomycetidae</taxon>
        <taxon>Sordariales</taxon>
        <taxon>Lasiosphaeriaceae</taxon>
        <taxon>Cercophora</taxon>
    </lineage>
</organism>
<dbReference type="EMBL" id="JAULSY010000122">
    <property type="protein sequence ID" value="KAK0664456.1"/>
    <property type="molecule type" value="Genomic_DNA"/>
</dbReference>
<dbReference type="AlphaFoldDB" id="A0AA39Z5M4"/>
<proteinExistence type="predicted"/>
<feature type="compositionally biased region" description="Pro residues" evidence="1">
    <location>
        <begin position="10"/>
        <end position="22"/>
    </location>
</feature>
<dbReference type="InterPro" id="IPR045518">
    <property type="entry name" value="2EXR"/>
</dbReference>
<protein>
    <recommendedName>
        <fullName evidence="2">2EXR domain-containing protein</fullName>
    </recommendedName>
</protein>
<dbReference type="Pfam" id="PF20150">
    <property type="entry name" value="2EXR"/>
    <property type="match status" value="1"/>
</dbReference>
<dbReference type="Proteomes" id="UP001174997">
    <property type="component" value="Unassembled WGS sequence"/>
</dbReference>
<comment type="caution">
    <text evidence="3">The sequence shown here is derived from an EMBL/GenBank/DDBJ whole genome shotgun (WGS) entry which is preliminary data.</text>
</comment>
<evidence type="ECO:0000256" key="1">
    <source>
        <dbReference type="SAM" id="MobiDB-lite"/>
    </source>
</evidence>
<gene>
    <name evidence="3" type="ORF">QBC41DRAFT_340224</name>
</gene>
<sequence length="283" mass="32097">MSTSDSDTDPFPPTPAAAPPPNNNHLLTPPTHEPPLLLTWEQLLDRFTHQVHRLSTEQTTSHRRLESALLSQLSAIKRDLSRQLSREVSGLRSQLLLADQPPKFSLFRRLPVEVRVRVWEFALWACPRVLEIRAGLQSPSAALSIAHLFNESTPPHQVWTTHHASLLSKSPFASPLLNNTTFRLEGWEISWLIQRYKLFPLTFPLAEIVDTEDLLFYDGEVTRAENGWVREELRRMPEIRLLHAFILDEFNDEGGGYQGEKGVEVRRLYGGGFGGRLGTLGVV</sequence>
<reference evidence="3" key="1">
    <citation type="submission" date="2023-06" db="EMBL/GenBank/DDBJ databases">
        <title>Genome-scale phylogeny and comparative genomics of the fungal order Sordariales.</title>
        <authorList>
            <consortium name="Lawrence Berkeley National Laboratory"/>
            <person name="Hensen N."/>
            <person name="Bonometti L."/>
            <person name="Westerberg I."/>
            <person name="Brannstrom I.O."/>
            <person name="Guillou S."/>
            <person name="Cros-Aarteil S."/>
            <person name="Calhoun S."/>
            <person name="Haridas S."/>
            <person name="Kuo A."/>
            <person name="Mondo S."/>
            <person name="Pangilinan J."/>
            <person name="Riley R."/>
            <person name="Labutti K."/>
            <person name="Andreopoulos B."/>
            <person name="Lipzen A."/>
            <person name="Chen C."/>
            <person name="Yanf M."/>
            <person name="Daum C."/>
            <person name="Ng V."/>
            <person name="Clum A."/>
            <person name="Steindorff A."/>
            <person name="Ohm R."/>
            <person name="Martin F."/>
            <person name="Silar P."/>
            <person name="Natvig D."/>
            <person name="Lalanne C."/>
            <person name="Gautier V."/>
            <person name="Ament-Velasquez S.L."/>
            <person name="Kruys A."/>
            <person name="Hutchinson M.I."/>
            <person name="Powell A.J."/>
            <person name="Barry K."/>
            <person name="Miller A.N."/>
            <person name="Grigoriev I.V."/>
            <person name="Debuchy R."/>
            <person name="Gladieux P."/>
            <person name="Thoren M.H."/>
            <person name="Johannesson H."/>
        </authorList>
    </citation>
    <scope>NUCLEOTIDE SEQUENCE</scope>
    <source>
        <strain evidence="3">CBS 307.81</strain>
    </source>
</reference>
<name>A0AA39Z5M4_9PEZI</name>
<keyword evidence="4" id="KW-1185">Reference proteome</keyword>
<evidence type="ECO:0000259" key="2">
    <source>
        <dbReference type="Pfam" id="PF20150"/>
    </source>
</evidence>
<feature type="region of interest" description="Disordered" evidence="1">
    <location>
        <begin position="1"/>
        <end position="31"/>
    </location>
</feature>
<evidence type="ECO:0000313" key="3">
    <source>
        <dbReference type="EMBL" id="KAK0664456.1"/>
    </source>
</evidence>